<comment type="caution">
    <text evidence="6">The sequence shown here is derived from an EMBL/GenBank/DDBJ whole genome shotgun (WGS) entry which is preliminary data.</text>
</comment>
<keyword evidence="2 3" id="KW-0175">Coiled coil</keyword>
<dbReference type="Pfam" id="PF09745">
    <property type="entry name" value="NSRP1_N"/>
    <property type="match status" value="1"/>
</dbReference>
<dbReference type="GO" id="GO:0000381">
    <property type="term" value="P:regulation of alternative mRNA splicing, via spliceosome"/>
    <property type="evidence" value="ECO:0007669"/>
    <property type="project" value="InterPro"/>
</dbReference>
<evidence type="ECO:0000313" key="6">
    <source>
        <dbReference type="EMBL" id="KAF2995498.1"/>
    </source>
</evidence>
<dbReference type="PANTHER" id="PTHR47845:SF1">
    <property type="entry name" value="NUCLEAR SPECKLE SPLICING REGULATORY PROTEIN 1 HOMOLOG"/>
    <property type="match status" value="1"/>
</dbReference>
<dbReference type="OrthoDB" id="446635at2759"/>
<evidence type="ECO:0000256" key="2">
    <source>
        <dbReference type="ARBA" id="ARBA00023054"/>
    </source>
</evidence>
<feature type="domain" description="Nuclear speckle splicing regulatory protein 1 N-terminal" evidence="5">
    <location>
        <begin position="110"/>
        <end position="227"/>
    </location>
</feature>
<name>A0A9P4W6F8_CURKU</name>
<gene>
    <name evidence="6" type="ORF">E8E13_000411</name>
</gene>
<keyword evidence="7" id="KW-1185">Reference proteome</keyword>
<dbReference type="Proteomes" id="UP000801428">
    <property type="component" value="Unassembled WGS sequence"/>
</dbReference>
<feature type="compositionally biased region" description="Pro residues" evidence="4">
    <location>
        <begin position="71"/>
        <end position="86"/>
    </location>
</feature>
<protein>
    <recommendedName>
        <fullName evidence="5">Nuclear speckle splicing regulatory protein 1 N-terminal domain-containing protein</fullName>
    </recommendedName>
</protein>
<organism evidence="6 7">
    <name type="scientific">Curvularia kusanoi</name>
    <name type="common">Cochliobolus kusanoi</name>
    <dbReference type="NCBI Taxonomy" id="90978"/>
    <lineage>
        <taxon>Eukaryota</taxon>
        <taxon>Fungi</taxon>
        <taxon>Dikarya</taxon>
        <taxon>Ascomycota</taxon>
        <taxon>Pezizomycotina</taxon>
        <taxon>Dothideomycetes</taxon>
        <taxon>Pleosporomycetidae</taxon>
        <taxon>Pleosporales</taxon>
        <taxon>Pleosporineae</taxon>
        <taxon>Pleosporaceae</taxon>
        <taxon>Curvularia</taxon>
    </lineage>
</organism>
<dbReference type="EMBL" id="SWKU01000032">
    <property type="protein sequence ID" value="KAF2995498.1"/>
    <property type="molecule type" value="Genomic_DNA"/>
</dbReference>
<dbReference type="PANTHER" id="PTHR47845">
    <property type="entry name" value="NUCLEAR SPECKLE SPLICING REGULATORY PROTEIN 1 HOMOLOG"/>
    <property type="match status" value="1"/>
</dbReference>
<feature type="coiled-coil region" evidence="3">
    <location>
        <begin position="201"/>
        <end position="228"/>
    </location>
</feature>
<sequence length="411" mass="44406">MSFKFGLNVKNKLASGPAKPGLAKKKKSLLGGDDDEDVKGKAKASSNVQEISDFNFDDTLAAASSSSSQPAPAPAKPKKGQPPAPPTKKAKAKDDDPTTIGYSASAKEAERLAEEAGAQDASLYDYDSAYDALHARQAALAAAAKEDAAARKPKYIDALFSASEQRKKDQLRARDKLLAREREAEGDEFADKEKFVTGAYKQQQEDAARAEEEERLRLEAEEEQKKKHGMQGFHKQMLLEQEARHAEAMRYAAEAKAKGDALPALEQEKSDRQIADEARAQGKEVLLNDAGEIADRRQLLSAGLNIVAKPKPKTAAGGAAADEGKPVVNPLTYQPKAAKHAQRERQTAMIAEQIEAAQKRKADEEAEEHARLVHAAKSQKTAGEISSAKERYLQRKKEAAEAKAKAAAAGK</sequence>
<evidence type="ECO:0000256" key="4">
    <source>
        <dbReference type="SAM" id="MobiDB-lite"/>
    </source>
</evidence>
<feature type="region of interest" description="Disordered" evidence="4">
    <location>
        <begin position="310"/>
        <end position="330"/>
    </location>
</feature>
<feature type="compositionally biased region" description="Low complexity" evidence="4">
    <location>
        <begin position="61"/>
        <end position="70"/>
    </location>
</feature>
<dbReference type="AlphaFoldDB" id="A0A9P4W6F8"/>
<comment type="similarity">
    <text evidence="1">Belongs to the NSRP1 family.</text>
</comment>
<evidence type="ECO:0000259" key="5">
    <source>
        <dbReference type="Pfam" id="PF09745"/>
    </source>
</evidence>
<evidence type="ECO:0000313" key="7">
    <source>
        <dbReference type="Proteomes" id="UP000801428"/>
    </source>
</evidence>
<evidence type="ECO:0000256" key="1">
    <source>
        <dbReference type="ARBA" id="ARBA00010126"/>
    </source>
</evidence>
<feature type="compositionally biased region" description="Basic and acidic residues" evidence="4">
    <location>
        <begin position="387"/>
        <end position="404"/>
    </location>
</feature>
<feature type="compositionally biased region" description="Basic and acidic residues" evidence="4">
    <location>
        <begin position="357"/>
        <end position="371"/>
    </location>
</feature>
<feature type="region of interest" description="Disordered" evidence="4">
    <location>
        <begin position="1"/>
        <end position="118"/>
    </location>
</feature>
<evidence type="ECO:0000256" key="3">
    <source>
        <dbReference type="SAM" id="Coils"/>
    </source>
</evidence>
<dbReference type="InterPro" id="IPR053246">
    <property type="entry name" value="NS_splicing_regulatory_protein"/>
</dbReference>
<accession>A0A9P4W6F8</accession>
<feature type="region of interest" description="Disordered" evidence="4">
    <location>
        <begin position="355"/>
        <end position="411"/>
    </location>
</feature>
<proteinExistence type="inferred from homology"/>
<dbReference type="InterPro" id="IPR018612">
    <property type="entry name" value="NSRP1_N"/>
</dbReference>
<reference evidence="6" key="1">
    <citation type="submission" date="2019-04" db="EMBL/GenBank/DDBJ databases">
        <title>Sequencing of skin fungus with MAO and IRED activity.</title>
        <authorList>
            <person name="Marsaioli A.J."/>
            <person name="Bonatto J.M.C."/>
            <person name="Reis Junior O."/>
        </authorList>
    </citation>
    <scope>NUCLEOTIDE SEQUENCE</scope>
    <source>
        <strain evidence="6">30M1</strain>
    </source>
</reference>